<comment type="caution">
    <text evidence="1">The sequence shown here is derived from an EMBL/GenBank/DDBJ whole genome shotgun (WGS) entry which is preliminary data.</text>
</comment>
<dbReference type="Gene3D" id="3.40.50.720">
    <property type="entry name" value="NAD(P)-binding Rossmann-like Domain"/>
    <property type="match status" value="1"/>
</dbReference>
<evidence type="ECO:0000313" key="2">
    <source>
        <dbReference type="Proteomes" id="UP001107558"/>
    </source>
</evidence>
<gene>
    <name evidence="1" type="ORF">PVAND_014208</name>
</gene>
<dbReference type="Proteomes" id="UP001107558">
    <property type="component" value="Chromosome 1"/>
</dbReference>
<sequence>MIERKRGRIVSVCSTTAFTPIPSTTVYSGTKWGLRGFMNCLNAELLLNNQDKFIKTTTVFPEFMNTRKELTDVLDKINFKLSRLNPERVADETVKGMLNNEQEVLICDVKIGVYITSYLSSSGIKHLLKSSAKLDKIFDSKQSK</sequence>
<keyword evidence="2" id="KW-1185">Reference proteome</keyword>
<dbReference type="Pfam" id="PF00106">
    <property type="entry name" value="adh_short"/>
    <property type="match status" value="1"/>
</dbReference>
<reference evidence="1" key="1">
    <citation type="submission" date="2021-03" db="EMBL/GenBank/DDBJ databases">
        <title>Chromosome level genome of the anhydrobiotic midge Polypedilum vanderplanki.</title>
        <authorList>
            <person name="Yoshida Y."/>
            <person name="Kikawada T."/>
            <person name="Gusev O."/>
        </authorList>
    </citation>
    <scope>NUCLEOTIDE SEQUENCE</scope>
    <source>
        <strain evidence="1">NIAS01</strain>
        <tissue evidence="1">Whole body or cell culture</tissue>
    </source>
</reference>
<dbReference type="GO" id="GO:0005811">
    <property type="term" value="C:lipid droplet"/>
    <property type="evidence" value="ECO:0007669"/>
    <property type="project" value="TreeGrafter"/>
</dbReference>
<dbReference type="InterPro" id="IPR002347">
    <property type="entry name" value="SDR_fam"/>
</dbReference>
<dbReference type="OrthoDB" id="7759107at2759"/>
<name>A0A9J6CSG0_POLVA</name>
<dbReference type="PANTHER" id="PTHR24322:SF748">
    <property type="entry name" value="FI23927P1-RELATED"/>
    <property type="match status" value="1"/>
</dbReference>
<proteinExistence type="predicted"/>
<accession>A0A9J6CSG0</accession>
<dbReference type="GO" id="GO:0016616">
    <property type="term" value="F:oxidoreductase activity, acting on the CH-OH group of donors, NAD or NADP as acceptor"/>
    <property type="evidence" value="ECO:0007669"/>
    <property type="project" value="TreeGrafter"/>
</dbReference>
<dbReference type="SUPFAM" id="SSF51735">
    <property type="entry name" value="NAD(P)-binding Rossmann-fold domains"/>
    <property type="match status" value="1"/>
</dbReference>
<protein>
    <submittedName>
        <fullName evidence="1">Uncharacterized protein</fullName>
    </submittedName>
</protein>
<organism evidence="1 2">
    <name type="scientific">Polypedilum vanderplanki</name>
    <name type="common">Sleeping chironomid midge</name>
    <dbReference type="NCBI Taxonomy" id="319348"/>
    <lineage>
        <taxon>Eukaryota</taxon>
        <taxon>Metazoa</taxon>
        <taxon>Ecdysozoa</taxon>
        <taxon>Arthropoda</taxon>
        <taxon>Hexapoda</taxon>
        <taxon>Insecta</taxon>
        <taxon>Pterygota</taxon>
        <taxon>Neoptera</taxon>
        <taxon>Endopterygota</taxon>
        <taxon>Diptera</taxon>
        <taxon>Nematocera</taxon>
        <taxon>Chironomoidea</taxon>
        <taxon>Chironomidae</taxon>
        <taxon>Chironominae</taxon>
        <taxon>Polypedilum</taxon>
        <taxon>Polypedilum</taxon>
    </lineage>
</organism>
<evidence type="ECO:0000313" key="1">
    <source>
        <dbReference type="EMBL" id="KAG5685005.1"/>
    </source>
</evidence>
<dbReference type="PANTHER" id="PTHR24322">
    <property type="entry name" value="PKSB"/>
    <property type="match status" value="1"/>
</dbReference>
<dbReference type="AlphaFoldDB" id="A0A9J6CSG0"/>
<dbReference type="InterPro" id="IPR036291">
    <property type="entry name" value="NAD(P)-bd_dom_sf"/>
</dbReference>
<dbReference type="EMBL" id="JADBJN010000001">
    <property type="protein sequence ID" value="KAG5685005.1"/>
    <property type="molecule type" value="Genomic_DNA"/>
</dbReference>